<evidence type="ECO:0000313" key="5">
    <source>
        <dbReference type="EMBL" id="CAL4778978.1"/>
    </source>
</evidence>
<organism evidence="4">
    <name type="scientific">Cladocopium goreaui</name>
    <dbReference type="NCBI Taxonomy" id="2562237"/>
    <lineage>
        <taxon>Eukaryota</taxon>
        <taxon>Sar</taxon>
        <taxon>Alveolata</taxon>
        <taxon>Dinophyceae</taxon>
        <taxon>Suessiales</taxon>
        <taxon>Symbiodiniaceae</taxon>
        <taxon>Cladocopium</taxon>
    </lineage>
</organism>
<feature type="compositionally biased region" description="Low complexity" evidence="2">
    <location>
        <begin position="943"/>
        <end position="954"/>
    </location>
</feature>
<sequence>MDREPAPCDDIRHKGYLCFGNHKPGKMRTNQYASWMACSRCALRLTYTSKGNAHGQDRQSCPELHLLRATMEELEMNVPADACTEAIVQGKLMELKGKMVQAGLTNSRAIHMTYAEYLDRLKKAGYVPSMGQTSQDTLPTTALSKAPPIAPPMEMGSQPDAAMTNLAAENEELRERLRMAEGATAEAMNRAEILAAESIKQKEVAANQTAEMENLRKMALQKDSKNKPMGSHGEENQGRSGLQVINGLWSRLKQLRQSMVPDLGHTTCDTTNDTTTSAGLGLAQGSQVLETSTQLDNEFQCQNSIKAADKTQSKKNIVFPSLAKKLATGVAVLAASDSSLTTAMENMGYVCKRVNYKNGYDLSSKRGTNMLQMDFKLHPPRFSWVSLPCTRLSPLQNLTERSELERSNVEKKVGCDLKSAEEVADAISHGLDARPEADFAWEWPTRAARGWKSRAIQKLLAKMEKIGRPVFWCRFHGCAYGLAYKGIPMLKSWTVLTSNRRLWLSLQRKCPGHTEHCECRGVAAQASADYPLQMVRDVTKAISHGWQDIEANQGFSLAQDIEQYLLNNPSKIYGDQEPELYVYESEVRKQLREMSPKVFALSRTTFPKEPPTGRKLELIKQQMLRAGASRFRPFVLWQFAAVAEGESPIWIISDSGVQYTAQEFQDFCMSSGIGLLTAPAEAHWLMSAEEGAIRILKNAVARLLREEPSLTVANAFALAAHGSNHTIGPSGLDPKKAFGGLLRLKEKARIAFEQEHAKYKLSKLNNALGRSPTAYKVGALVMLWRQRMRPGKTSGHWQGPVRILLQEGSTLWLGSGSTLIRAKTNQCRECTKREELKTTLDGVAVLQQPVTLETLLRHQTAVVDFVLLAHVLSRKPRLERRAKPKNHLCRHLLRQLDVDNLNNKKMLSGHSGPHTDEVGKTFSWTIDGGRIDLEGDQSDDDGPSSTSSNSSSSSEELRPDGPDAQSAPMEDSTKKRKAPDDEAMYVLEIDVDECTSQYLRNHPRKAAIWLSKRMQEKGREHLWQQLPIERKKEFDLARAKELSNILQSKALRSLSDSEWNNLDRRKFLQMRWVLTTKSHASAKARLVILGYQQHNLTEVRAAAPTMSRLSRNMLLTVCANKGFRLRSGDVTSAFRQSNKSLEEEDLVVCVTPEVAVLYGAPPERPCLPLKVVKPFYGLVHSPRAWYEDVASTLTKTKWRMLLSDRCSFTLYDEETNPDHPELIGIAGVHADDFLVGGQEDHPKFQEAMAHLEKAYKWGKWELDSFSYAGCQWKQTQDGTIYLDQTEYTSKWIEEIPISSERVAQVKDMATPSEVAQLRGAIGTMAWMSSQTGPHYQADVGLLLSEVPSATVGTLLKANKLVREAKRSPQSLMFPSWRVPWTELAVIVWADASNSNRPDRSSTLGILAGCAPAGIPNGEKHAISLLQWRSSKMPRQCLGSNGAEVQSITGGEDLRFRLRALLAEVHGEKLNRQNLSPVVRKKTQGALVMDSKGVYDAMTRNVSALHGLKSGRAGYELTVSVSQSLEVNTQLRWVCGISQLADVLTKGGAARNMFMRFLTEGQRWQLVHDPEFTVGKKVKKRALEEKLRSMEQNFLAASERAAQLFRWPFRSAQDPVEFRIMRDELTEQSWMKAYPNHMPLPIDPDR</sequence>
<protein>
    <submittedName>
        <fullName evidence="5">Retrovirus-related Pol polyprotein from transposon RE1 (Retro element 1) (AtRE1)</fullName>
    </submittedName>
</protein>
<feature type="domain" description="Integrase catalytic" evidence="3">
    <location>
        <begin position="635"/>
        <end position="742"/>
    </location>
</feature>
<dbReference type="Pfam" id="PF07727">
    <property type="entry name" value="RVT_2"/>
    <property type="match status" value="1"/>
</dbReference>
<evidence type="ECO:0000259" key="3">
    <source>
        <dbReference type="PROSITE" id="PS50994"/>
    </source>
</evidence>
<dbReference type="EMBL" id="CAMXCT030001615">
    <property type="protein sequence ID" value="CAL4778978.1"/>
    <property type="molecule type" value="Genomic_DNA"/>
</dbReference>
<dbReference type="SUPFAM" id="SSF53098">
    <property type="entry name" value="Ribonuclease H-like"/>
    <property type="match status" value="1"/>
</dbReference>
<dbReference type="OrthoDB" id="422721at2759"/>
<feature type="coiled-coil region" evidence="1">
    <location>
        <begin position="163"/>
        <end position="190"/>
    </location>
</feature>
<evidence type="ECO:0000256" key="1">
    <source>
        <dbReference type="SAM" id="Coils"/>
    </source>
</evidence>
<proteinExistence type="predicted"/>
<dbReference type="PROSITE" id="PS50994">
    <property type="entry name" value="INTEGRASE"/>
    <property type="match status" value="1"/>
</dbReference>
<dbReference type="InterPro" id="IPR001584">
    <property type="entry name" value="Integrase_cat-core"/>
</dbReference>
<name>A0A9P1CHT5_9DINO</name>
<feature type="region of interest" description="Disordered" evidence="2">
    <location>
        <begin position="929"/>
        <end position="979"/>
    </location>
</feature>
<dbReference type="InterPro" id="IPR012337">
    <property type="entry name" value="RNaseH-like_sf"/>
</dbReference>
<dbReference type="InterPro" id="IPR036397">
    <property type="entry name" value="RNaseH_sf"/>
</dbReference>
<evidence type="ECO:0000313" key="4">
    <source>
        <dbReference type="EMBL" id="CAI3991666.1"/>
    </source>
</evidence>
<dbReference type="GO" id="GO:0003676">
    <property type="term" value="F:nucleic acid binding"/>
    <property type="evidence" value="ECO:0007669"/>
    <property type="project" value="InterPro"/>
</dbReference>
<dbReference type="GO" id="GO:0015074">
    <property type="term" value="P:DNA integration"/>
    <property type="evidence" value="ECO:0007669"/>
    <property type="project" value="InterPro"/>
</dbReference>
<evidence type="ECO:0000256" key="2">
    <source>
        <dbReference type="SAM" id="MobiDB-lite"/>
    </source>
</evidence>
<dbReference type="EMBL" id="CAMXCT020001615">
    <property type="protein sequence ID" value="CAL1145041.1"/>
    <property type="molecule type" value="Genomic_DNA"/>
</dbReference>
<gene>
    <name evidence="4" type="ORF">C1SCF055_LOCUS18554</name>
</gene>
<reference evidence="4" key="1">
    <citation type="submission" date="2022-10" db="EMBL/GenBank/DDBJ databases">
        <authorList>
            <person name="Chen Y."/>
            <person name="Dougan E. K."/>
            <person name="Chan C."/>
            <person name="Rhodes N."/>
            <person name="Thang M."/>
        </authorList>
    </citation>
    <scope>NUCLEOTIDE SEQUENCE</scope>
</reference>
<accession>A0A9P1CHT5</accession>
<dbReference type="EMBL" id="CAMXCT010001615">
    <property type="protein sequence ID" value="CAI3991666.1"/>
    <property type="molecule type" value="Genomic_DNA"/>
</dbReference>
<keyword evidence="1" id="KW-0175">Coiled coil</keyword>
<dbReference type="Proteomes" id="UP001152797">
    <property type="component" value="Unassembled WGS sequence"/>
</dbReference>
<dbReference type="Gene3D" id="3.30.420.10">
    <property type="entry name" value="Ribonuclease H-like superfamily/Ribonuclease H"/>
    <property type="match status" value="1"/>
</dbReference>
<keyword evidence="6" id="KW-1185">Reference proteome</keyword>
<evidence type="ECO:0000313" key="6">
    <source>
        <dbReference type="Proteomes" id="UP001152797"/>
    </source>
</evidence>
<comment type="caution">
    <text evidence="4">The sequence shown here is derived from an EMBL/GenBank/DDBJ whole genome shotgun (WGS) entry which is preliminary data.</text>
</comment>
<reference evidence="5 6" key="2">
    <citation type="submission" date="2024-05" db="EMBL/GenBank/DDBJ databases">
        <authorList>
            <person name="Chen Y."/>
            <person name="Shah S."/>
            <person name="Dougan E. K."/>
            <person name="Thang M."/>
            <person name="Chan C."/>
        </authorList>
    </citation>
    <scope>NUCLEOTIDE SEQUENCE [LARGE SCALE GENOMIC DNA]</scope>
</reference>
<dbReference type="InterPro" id="IPR013103">
    <property type="entry name" value="RVT_2"/>
</dbReference>